<keyword evidence="2" id="KW-1185">Reference proteome</keyword>
<proteinExistence type="predicted"/>
<dbReference type="RefSeq" id="WP_166292461.1">
    <property type="nucleotide sequence ID" value="NZ_CP049863.1"/>
</dbReference>
<evidence type="ECO:0000313" key="2">
    <source>
        <dbReference type="Proteomes" id="UP000502677"/>
    </source>
</evidence>
<dbReference type="Proteomes" id="UP000502677">
    <property type="component" value="Chromosome"/>
</dbReference>
<reference evidence="1 2" key="1">
    <citation type="submission" date="2020-03" db="EMBL/GenBank/DDBJ databases">
        <title>Leucobacter sp. nov., isolated from beetles.</title>
        <authorList>
            <person name="Hyun D.-W."/>
            <person name="Bae J.-W."/>
        </authorList>
    </citation>
    <scope>NUCLEOTIDE SEQUENCE [LARGE SCALE GENOMIC DNA]</scope>
    <source>
        <strain evidence="1 2">HDW9C</strain>
    </source>
</reference>
<gene>
    <name evidence="1" type="ORF">G7068_13640</name>
</gene>
<organism evidence="1 2">
    <name type="scientific">Leucobacter viscericola</name>
    <dbReference type="NCBI Taxonomy" id="2714935"/>
    <lineage>
        <taxon>Bacteria</taxon>
        <taxon>Bacillati</taxon>
        <taxon>Actinomycetota</taxon>
        <taxon>Actinomycetes</taxon>
        <taxon>Micrococcales</taxon>
        <taxon>Microbacteriaceae</taxon>
        <taxon>Leucobacter</taxon>
    </lineage>
</organism>
<protein>
    <submittedName>
        <fullName evidence="1">Uncharacterized protein</fullName>
    </submittedName>
</protein>
<sequence length="56" mass="6444">MKPPPLGLIYPKPRSYKLSRSVTIPQQTQHGSFDHPIREVLTRVSACTHPQRHRSI</sequence>
<evidence type="ECO:0000313" key="1">
    <source>
        <dbReference type="EMBL" id="QIK64121.1"/>
    </source>
</evidence>
<name>A0A6G7XIC3_9MICO</name>
<dbReference type="EMBL" id="CP049863">
    <property type="protein sequence ID" value="QIK64121.1"/>
    <property type="molecule type" value="Genomic_DNA"/>
</dbReference>
<dbReference type="KEGG" id="lvi:G7068_13640"/>
<accession>A0A6G7XIC3</accession>
<dbReference type="AlphaFoldDB" id="A0A6G7XIC3"/>